<dbReference type="PANTHER" id="PTHR47212:SF10">
    <property type="entry name" value="DUF4378 DOMAIN-CONTAINING PROTEIN"/>
    <property type="match status" value="1"/>
</dbReference>
<protein>
    <recommendedName>
        <fullName evidence="1">DUF4378 domain-containing protein</fullName>
    </recommendedName>
</protein>
<gene>
    <name evidence="2" type="ORF">SSX86_009346</name>
</gene>
<dbReference type="InterPro" id="IPR025486">
    <property type="entry name" value="DUF4378"/>
</dbReference>
<reference evidence="2 3" key="1">
    <citation type="submission" date="2024-04" db="EMBL/GenBank/DDBJ databases">
        <title>The reference genome of an endangered Asteraceae, Deinandra increscens subsp. villosa, native to the Central Coast of California.</title>
        <authorList>
            <person name="Guilliams M."/>
            <person name="Hasenstab-Lehman K."/>
            <person name="Meyer R."/>
            <person name="Mcevoy S."/>
        </authorList>
    </citation>
    <scope>NUCLEOTIDE SEQUENCE [LARGE SCALE GENOMIC DNA]</scope>
    <source>
        <tissue evidence="2">Leaf</tissue>
    </source>
</reference>
<name>A0AAP0DD38_9ASTR</name>
<organism evidence="2 3">
    <name type="scientific">Deinandra increscens subsp. villosa</name>
    <dbReference type="NCBI Taxonomy" id="3103831"/>
    <lineage>
        <taxon>Eukaryota</taxon>
        <taxon>Viridiplantae</taxon>
        <taxon>Streptophyta</taxon>
        <taxon>Embryophyta</taxon>
        <taxon>Tracheophyta</taxon>
        <taxon>Spermatophyta</taxon>
        <taxon>Magnoliopsida</taxon>
        <taxon>eudicotyledons</taxon>
        <taxon>Gunneridae</taxon>
        <taxon>Pentapetalae</taxon>
        <taxon>asterids</taxon>
        <taxon>campanulids</taxon>
        <taxon>Asterales</taxon>
        <taxon>Asteraceae</taxon>
        <taxon>Asteroideae</taxon>
        <taxon>Heliantheae alliance</taxon>
        <taxon>Madieae</taxon>
        <taxon>Madiinae</taxon>
        <taxon>Deinandra</taxon>
    </lineage>
</organism>
<feature type="domain" description="DUF4378" evidence="1">
    <location>
        <begin position="198"/>
        <end position="333"/>
    </location>
</feature>
<dbReference type="AlphaFoldDB" id="A0AAP0DD38"/>
<evidence type="ECO:0000313" key="2">
    <source>
        <dbReference type="EMBL" id="KAK9072910.1"/>
    </source>
</evidence>
<accession>A0AAP0DD38</accession>
<proteinExistence type="predicted"/>
<sequence>MKSWTETGSRTENITLVSYSKHQEPEFFMEAKRHLAERLMLVAMGAGEPLDSSCKQQVSRTLERILLSSPVHDQSMADFGCEPASGFLSRGSKISNMGSGPSASGTHGSIEGPDMELLLEVSSPKAGCKPENMDNDQLRENPSPVSVLDLLFPDSISSPTSPIESVRNSSPVELRIQPRRLSFEELLSQSSSPRETSLRSFSEDRGFISSYVNEVYQTAQSNWEDFLATDYPLESSGEHKVLYDFVKEVLVGLHSRTALFSSRVQPFSLEKDVINRVVDQVDWHNGRPMGPRTLDHLVRRDIAKHDPWLDTLSGRNDIVVEVADETLNELVIELIEAIHDICV</sequence>
<keyword evidence="3" id="KW-1185">Reference proteome</keyword>
<evidence type="ECO:0000259" key="1">
    <source>
        <dbReference type="Pfam" id="PF14309"/>
    </source>
</evidence>
<evidence type="ECO:0000313" key="3">
    <source>
        <dbReference type="Proteomes" id="UP001408789"/>
    </source>
</evidence>
<dbReference type="PANTHER" id="PTHR47212">
    <property type="entry name" value="ADHESIN-LIKE PROTEIN, PUTATIVE (DUF3741)-RELATED"/>
    <property type="match status" value="1"/>
</dbReference>
<dbReference type="EMBL" id="JBCNJP010000010">
    <property type="protein sequence ID" value="KAK9072910.1"/>
    <property type="molecule type" value="Genomic_DNA"/>
</dbReference>
<comment type="caution">
    <text evidence="2">The sequence shown here is derived from an EMBL/GenBank/DDBJ whole genome shotgun (WGS) entry which is preliminary data.</text>
</comment>
<dbReference type="Pfam" id="PF14309">
    <property type="entry name" value="DUF4378"/>
    <property type="match status" value="1"/>
</dbReference>
<dbReference type="Proteomes" id="UP001408789">
    <property type="component" value="Unassembled WGS sequence"/>
</dbReference>